<evidence type="ECO:0000256" key="4">
    <source>
        <dbReference type="ARBA" id="ARBA00023136"/>
    </source>
</evidence>
<evidence type="ECO:0000256" key="5">
    <source>
        <dbReference type="SAM" id="MobiDB-lite"/>
    </source>
</evidence>
<keyword evidence="4 6" id="KW-0472">Membrane</keyword>
<sequence length="414" mass="47193">MPNSGLNYTRFPGGGDKQWNSKPAWKLPGWAEPVIVVTVLLTGMFMTRRRNYSILNRHSSKGGLLDSLDSNDSSEGLLQYDSDGEHDQDGILSTSKNPAKNRNCCGASIRLPNTSRFKNNIHSRILQKFPFLIEMFYWVINYAFYRFTSIASQSIFAKTGIWGVAQDHGLAVLEAEEFGFLSFLFPIRELNVQKWFMNGHQDALTVLNKAYALIHIPGTVGFLCWYYYVAPNFNTFSIVRRTMTLTNFMAFITFIFYPCMPPRLLPPEYGFLDTVRHDDAQSVWMSGKYVNTLAAMPSMHFGYSFCIGMTMIYHSGVFRRTLEAGEARKGTFWKVFYLAVGLGYPAFLLTTIVATANHYFMDALVATCFVSIAFYCNKVFYVFIPLEDMLLFIIRAEKPVPTTGDRFHERGGRI</sequence>
<name>A0A6A5Z2T6_9PLEO</name>
<dbReference type="GO" id="GO:0016020">
    <property type="term" value="C:membrane"/>
    <property type="evidence" value="ECO:0007669"/>
    <property type="project" value="UniProtKB-SubCell"/>
</dbReference>
<keyword evidence="3 6" id="KW-1133">Transmembrane helix</keyword>
<feature type="transmembrane region" description="Helical" evidence="6">
    <location>
        <begin position="363"/>
        <end position="384"/>
    </location>
</feature>
<evidence type="ECO:0000256" key="2">
    <source>
        <dbReference type="ARBA" id="ARBA00022692"/>
    </source>
</evidence>
<proteinExistence type="predicted"/>
<comment type="subcellular location">
    <subcellularLocation>
        <location evidence="1">Membrane</location>
        <topology evidence="1">Multi-pass membrane protein</topology>
    </subcellularLocation>
</comment>
<dbReference type="Proteomes" id="UP000799770">
    <property type="component" value="Unassembled WGS sequence"/>
</dbReference>
<dbReference type="EMBL" id="ML977328">
    <property type="protein sequence ID" value="KAF2113313.1"/>
    <property type="molecule type" value="Genomic_DNA"/>
</dbReference>
<feature type="region of interest" description="Disordered" evidence="5">
    <location>
        <begin position="78"/>
        <end position="98"/>
    </location>
</feature>
<feature type="transmembrane region" description="Helical" evidence="6">
    <location>
        <begin position="30"/>
        <end position="47"/>
    </location>
</feature>
<keyword evidence="2 6" id="KW-0812">Transmembrane</keyword>
<protein>
    <submittedName>
        <fullName evidence="8">PAP2 superfamily-domain-containing protein</fullName>
    </submittedName>
</protein>
<feature type="transmembrane region" description="Helical" evidence="6">
    <location>
        <begin position="242"/>
        <end position="260"/>
    </location>
</feature>
<keyword evidence="9" id="KW-1185">Reference proteome</keyword>
<feature type="transmembrane region" description="Helical" evidence="6">
    <location>
        <begin position="335"/>
        <end position="357"/>
    </location>
</feature>
<evidence type="ECO:0000259" key="7">
    <source>
        <dbReference type="Pfam" id="PF14378"/>
    </source>
</evidence>
<feature type="transmembrane region" description="Helical" evidence="6">
    <location>
        <begin position="125"/>
        <end position="145"/>
    </location>
</feature>
<evidence type="ECO:0000256" key="1">
    <source>
        <dbReference type="ARBA" id="ARBA00004141"/>
    </source>
</evidence>
<evidence type="ECO:0000313" key="9">
    <source>
        <dbReference type="Proteomes" id="UP000799770"/>
    </source>
</evidence>
<dbReference type="PANTHER" id="PTHR31310:SF10">
    <property type="entry name" value="INOSITOLPHOSPHOTRANSFERASE AUR1_IPT1 DOMAIN-CONTAINING PROTEIN"/>
    <property type="match status" value="1"/>
</dbReference>
<feature type="domain" description="Inositolphosphotransferase Aur1/Ipt1" evidence="7">
    <location>
        <begin position="191"/>
        <end position="316"/>
    </location>
</feature>
<evidence type="ECO:0000256" key="3">
    <source>
        <dbReference type="ARBA" id="ARBA00022989"/>
    </source>
</evidence>
<dbReference type="OrthoDB" id="2566866at2759"/>
<dbReference type="PANTHER" id="PTHR31310">
    <property type="match status" value="1"/>
</dbReference>
<gene>
    <name evidence="8" type="ORF">BDV96DRAFT_648278</name>
</gene>
<feature type="transmembrane region" description="Helical" evidence="6">
    <location>
        <begin position="294"/>
        <end position="314"/>
    </location>
</feature>
<evidence type="ECO:0000256" key="6">
    <source>
        <dbReference type="SAM" id="Phobius"/>
    </source>
</evidence>
<reference evidence="8" key="1">
    <citation type="journal article" date="2020" name="Stud. Mycol.">
        <title>101 Dothideomycetes genomes: a test case for predicting lifestyles and emergence of pathogens.</title>
        <authorList>
            <person name="Haridas S."/>
            <person name="Albert R."/>
            <person name="Binder M."/>
            <person name="Bloem J."/>
            <person name="Labutti K."/>
            <person name="Salamov A."/>
            <person name="Andreopoulos B."/>
            <person name="Baker S."/>
            <person name="Barry K."/>
            <person name="Bills G."/>
            <person name="Bluhm B."/>
            <person name="Cannon C."/>
            <person name="Castanera R."/>
            <person name="Culley D."/>
            <person name="Daum C."/>
            <person name="Ezra D."/>
            <person name="Gonzalez J."/>
            <person name="Henrissat B."/>
            <person name="Kuo A."/>
            <person name="Liang C."/>
            <person name="Lipzen A."/>
            <person name="Lutzoni F."/>
            <person name="Magnuson J."/>
            <person name="Mondo S."/>
            <person name="Nolan M."/>
            <person name="Ohm R."/>
            <person name="Pangilinan J."/>
            <person name="Park H.-J."/>
            <person name="Ramirez L."/>
            <person name="Alfaro M."/>
            <person name="Sun H."/>
            <person name="Tritt A."/>
            <person name="Yoshinaga Y."/>
            <person name="Zwiers L.-H."/>
            <person name="Turgeon B."/>
            <person name="Goodwin S."/>
            <person name="Spatafora J."/>
            <person name="Crous P."/>
            <person name="Grigoriev I."/>
        </authorList>
    </citation>
    <scope>NUCLEOTIDE SEQUENCE</scope>
    <source>
        <strain evidence="8">CBS 627.86</strain>
    </source>
</reference>
<accession>A0A6A5Z2T6</accession>
<dbReference type="InterPro" id="IPR052185">
    <property type="entry name" value="IPC_Synthase-Related"/>
</dbReference>
<organism evidence="8 9">
    <name type="scientific">Lophiotrema nucula</name>
    <dbReference type="NCBI Taxonomy" id="690887"/>
    <lineage>
        <taxon>Eukaryota</taxon>
        <taxon>Fungi</taxon>
        <taxon>Dikarya</taxon>
        <taxon>Ascomycota</taxon>
        <taxon>Pezizomycotina</taxon>
        <taxon>Dothideomycetes</taxon>
        <taxon>Pleosporomycetidae</taxon>
        <taxon>Pleosporales</taxon>
        <taxon>Lophiotremataceae</taxon>
        <taxon>Lophiotrema</taxon>
    </lineage>
</organism>
<evidence type="ECO:0000313" key="8">
    <source>
        <dbReference type="EMBL" id="KAF2113313.1"/>
    </source>
</evidence>
<dbReference type="InterPro" id="IPR026841">
    <property type="entry name" value="Aur1/Ipt1"/>
</dbReference>
<dbReference type="AlphaFoldDB" id="A0A6A5Z2T6"/>
<dbReference type="CDD" id="cd03386">
    <property type="entry name" value="PAP2_Aur1_like"/>
    <property type="match status" value="1"/>
</dbReference>
<feature type="transmembrane region" description="Helical" evidence="6">
    <location>
        <begin position="210"/>
        <end position="230"/>
    </location>
</feature>
<dbReference type="Pfam" id="PF14378">
    <property type="entry name" value="PAP2_3"/>
    <property type="match status" value="1"/>
</dbReference>